<dbReference type="InterPro" id="IPR036259">
    <property type="entry name" value="MFS_trans_sf"/>
</dbReference>
<evidence type="ECO:0000256" key="1">
    <source>
        <dbReference type="SAM" id="Phobius"/>
    </source>
</evidence>
<feature type="transmembrane region" description="Helical" evidence="1">
    <location>
        <begin position="12"/>
        <end position="34"/>
    </location>
</feature>
<dbReference type="NCBIfam" id="NF047417">
    <property type="entry name" value="teichoic_AuxA"/>
    <property type="match status" value="1"/>
</dbReference>
<comment type="caution">
    <text evidence="2">The sequence shown here is derived from an EMBL/GenBank/DDBJ whole genome shotgun (WGS) entry which is preliminary data.</text>
</comment>
<dbReference type="Proteomes" id="UP001174037">
    <property type="component" value="Unassembled WGS sequence"/>
</dbReference>
<sequence>MSFMKKHAEILYSYIIGIVSLFTGLIILINLPMIHKLNGKGKIDLHIHNVWDFINAFFAEIIRVMSNYIGNFPVVSAILIIIFGIGLIMLGMTLFRTTRYDYDISIFFLVIGILFFIITLILMTQVYSFFAIIFVIPFVIHIGYIVYKDELNKEHRKYHYLWIIFSYGFSYLITQLVLYGRIESDEIIPIDILSVNTFFIIMWLLGQMSIWNFLFLRRSLPLTKQELGEEEPELSRTSKDTVTNQTMERWKTLQDKTTEFTRKTRRSVDIQKARDKKDKFIEKWKNIIDIQEDDVPNWMKKPKWIKPSYVELFCGAVLLFFTLIEFNNRNSLFVSGNWEIGQTQYVIEWITLFILMIIIIIYILTTLTNYLKGRFYYLQLFMVSLLFFKLFTEFMNIMVHGLLLSIFITPILVMMLIAVVVAFIIKLREPSRD</sequence>
<feature type="transmembrane region" description="Helical" evidence="1">
    <location>
        <begin position="346"/>
        <end position="368"/>
    </location>
</feature>
<feature type="transmembrane region" description="Helical" evidence="1">
    <location>
        <begin position="74"/>
        <end position="95"/>
    </location>
</feature>
<reference evidence="2" key="2">
    <citation type="submission" date="2023-03" db="EMBL/GenBank/DDBJ databases">
        <authorList>
            <person name="Vazquez L."/>
            <person name="Rodriguez J."/>
            <person name="Mayo B."/>
            <person name="Florez A.B."/>
        </authorList>
    </citation>
    <scope>NUCLEOTIDE SEQUENCE</scope>
    <source>
        <strain evidence="2">5A3I</strain>
    </source>
</reference>
<evidence type="ECO:0000313" key="3">
    <source>
        <dbReference type="Proteomes" id="UP001174037"/>
    </source>
</evidence>
<accession>A0AAW7AIH9</accession>
<gene>
    <name evidence="2" type="ORF">P1A27_03595</name>
</gene>
<keyword evidence="1" id="KW-0812">Transmembrane</keyword>
<feature type="transmembrane region" description="Helical" evidence="1">
    <location>
        <begin position="375"/>
        <end position="391"/>
    </location>
</feature>
<evidence type="ECO:0000313" key="2">
    <source>
        <dbReference type="EMBL" id="MDK9865049.1"/>
    </source>
</evidence>
<keyword evidence="1" id="KW-0472">Membrane</keyword>
<proteinExistence type="predicted"/>
<feature type="transmembrane region" description="Helical" evidence="1">
    <location>
        <begin position="397"/>
        <end position="425"/>
    </location>
</feature>
<feature type="transmembrane region" description="Helical" evidence="1">
    <location>
        <begin position="159"/>
        <end position="180"/>
    </location>
</feature>
<dbReference type="RefSeq" id="WP_285322946.1">
    <property type="nucleotide sequence ID" value="NZ_JARGCK010000002.1"/>
</dbReference>
<name>A0AAW7AIH9_9STAP</name>
<feature type="transmembrane region" description="Helical" evidence="1">
    <location>
        <begin position="192"/>
        <end position="215"/>
    </location>
</feature>
<dbReference type="SUPFAM" id="SSF103473">
    <property type="entry name" value="MFS general substrate transporter"/>
    <property type="match status" value="1"/>
</dbReference>
<feature type="transmembrane region" description="Helical" evidence="1">
    <location>
        <begin position="102"/>
        <end position="123"/>
    </location>
</feature>
<organism evidence="2 3">
    <name type="scientific">Staphylococcus equorum</name>
    <dbReference type="NCBI Taxonomy" id="246432"/>
    <lineage>
        <taxon>Bacteria</taxon>
        <taxon>Bacillati</taxon>
        <taxon>Bacillota</taxon>
        <taxon>Bacilli</taxon>
        <taxon>Bacillales</taxon>
        <taxon>Staphylococcaceae</taxon>
        <taxon>Staphylococcus</taxon>
    </lineage>
</organism>
<reference evidence="2" key="1">
    <citation type="journal article" date="2023" name="Int. J. Mol. Sci.">
        <title>Antibiotic Resistance/Susceptibility Profiles of Staphylococcus equorum Strains from Cheese, and Genome Analysis for Antibiotic Resistance Genes.</title>
        <authorList>
            <person name="Vazquez L."/>
            <person name="Srednik M.E."/>
            <person name="Rodriguez J."/>
            <person name="Florez A.B."/>
            <person name="Mayo B."/>
        </authorList>
    </citation>
    <scope>NUCLEOTIDE SEQUENCE</scope>
    <source>
        <strain evidence="2">5A3I</strain>
    </source>
</reference>
<protein>
    <submittedName>
        <fullName evidence="2">Uncharacterized protein</fullName>
    </submittedName>
</protein>
<feature type="transmembrane region" description="Helical" evidence="1">
    <location>
        <begin position="309"/>
        <end position="326"/>
    </location>
</feature>
<feature type="transmembrane region" description="Helical" evidence="1">
    <location>
        <begin position="129"/>
        <end position="147"/>
    </location>
</feature>
<keyword evidence="1" id="KW-1133">Transmembrane helix</keyword>
<dbReference type="AlphaFoldDB" id="A0AAW7AIH9"/>
<dbReference type="EMBL" id="JARGCK010000002">
    <property type="protein sequence ID" value="MDK9865049.1"/>
    <property type="molecule type" value="Genomic_DNA"/>
</dbReference>